<feature type="region of interest" description="Disordered" evidence="1">
    <location>
        <begin position="269"/>
        <end position="298"/>
    </location>
</feature>
<gene>
    <name evidence="2" type="ORF">Tci_018198</name>
</gene>
<evidence type="ECO:0000256" key="1">
    <source>
        <dbReference type="SAM" id="MobiDB-lite"/>
    </source>
</evidence>
<feature type="compositionally biased region" description="Polar residues" evidence="1">
    <location>
        <begin position="472"/>
        <end position="481"/>
    </location>
</feature>
<organism evidence="2">
    <name type="scientific">Tanacetum cinerariifolium</name>
    <name type="common">Dalmatian daisy</name>
    <name type="synonym">Chrysanthemum cinerariifolium</name>
    <dbReference type="NCBI Taxonomy" id="118510"/>
    <lineage>
        <taxon>Eukaryota</taxon>
        <taxon>Viridiplantae</taxon>
        <taxon>Streptophyta</taxon>
        <taxon>Embryophyta</taxon>
        <taxon>Tracheophyta</taxon>
        <taxon>Spermatophyta</taxon>
        <taxon>Magnoliopsida</taxon>
        <taxon>eudicotyledons</taxon>
        <taxon>Gunneridae</taxon>
        <taxon>Pentapetalae</taxon>
        <taxon>asterids</taxon>
        <taxon>campanulids</taxon>
        <taxon>Asterales</taxon>
        <taxon>Asteraceae</taxon>
        <taxon>Asteroideae</taxon>
        <taxon>Anthemideae</taxon>
        <taxon>Anthemidinae</taxon>
        <taxon>Tanacetum</taxon>
    </lineage>
</organism>
<feature type="compositionally biased region" description="Acidic residues" evidence="1">
    <location>
        <begin position="30"/>
        <end position="41"/>
    </location>
</feature>
<proteinExistence type="predicted"/>
<feature type="compositionally biased region" description="Basic and acidic residues" evidence="1">
    <location>
        <begin position="1"/>
        <end position="10"/>
    </location>
</feature>
<protein>
    <submittedName>
        <fullName evidence="2">Uncharacterized protein</fullName>
    </submittedName>
</protein>
<feature type="compositionally biased region" description="Polar residues" evidence="1">
    <location>
        <begin position="288"/>
        <end position="297"/>
    </location>
</feature>
<feature type="region of interest" description="Disordered" evidence="1">
    <location>
        <begin position="1"/>
        <end position="70"/>
    </location>
</feature>
<accession>A0A6L2KBX2</accession>
<feature type="region of interest" description="Disordered" evidence="1">
    <location>
        <begin position="519"/>
        <end position="573"/>
    </location>
</feature>
<dbReference type="AlphaFoldDB" id="A0A6L2KBX2"/>
<name>A0A6L2KBX2_TANCI</name>
<feature type="compositionally biased region" description="Polar residues" evidence="1">
    <location>
        <begin position="548"/>
        <end position="557"/>
    </location>
</feature>
<reference evidence="2" key="1">
    <citation type="journal article" date="2019" name="Sci. Rep.">
        <title>Draft genome of Tanacetum cinerariifolium, the natural source of mosquito coil.</title>
        <authorList>
            <person name="Yamashiro T."/>
            <person name="Shiraishi A."/>
            <person name="Satake H."/>
            <person name="Nakayama K."/>
        </authorList>
    </citation>
    <scope>NUCLEOTIDE SEQUENCE</scope>
</reference>
<feature type="region of interest" description="Disordered" evidence="1">
    <location>
        <begin position="457"/>
        <end position="489"/>
    </location>
</feature>
<feature type="compositionally biased region" description="Basic residues" evidence="1">
    <location>
        <begin position="536"/>
        <end position="547"/>
    </location>
</feature>
<comment type="caution">
    <text evidence="2">The sequence shown here is derived from an EMBL/GenBank/DDBJ whole genome shotgun (WGS) entry which is preliminary data.</text>
</comment>
<dbReference type="EMBL" id="BKCJ010002095">
    <property type="protein sequence ID" value="GEU46220.1"/>
    <property type="molecule type" value="Genomic_DNA"/>
</dbReference>
<sequence>MSTESSRNDESPSIDAELTMTDNVMKSDEEVAEINAEDQDEAQAGPNPGKHDVGQAGSNPGDAAESQPQSKFTKTAYLNVQENLKLPTDDQVILEELASFTGTLSSLQNLDKELSFTNQFFVEKPQEEEPEKTNTKSKVQSMVMVSIHQDTSSVPLMTTLVINLTVSQPVSITVQAQLLISIATTTAITTTTTLPPPPPPPQPQQSTADMTLLHHIGELEQHITNLLQYNLALEERLDKHGSRLYNLENLNIPHQVSKAVDEIVIDAVDWPPPPPPPAGASGAPESSLADSMINNDSIPDKQATALSSTYATPTKNSLLAKTGDITTFMNWYSRKVNKTVLTQADFEGQAYEANLGGDQVKIDVSRPLPLGGPPGHVTIQTQFFFNKDLEYLRYGNKGSSLALSISMMKVARCLDFGLKLLVSKQLWIDDVCTYVISAKYGISRCWFNRQKFYINRHDSSSSRKKSDHTYRFSVSSASKSTQDTKHPSDTKVLTMKMKILLEPTSNKLLVGDMKRILKKKTKTRLRTTKPNTNGKDRKRQSHSKPKVKSQSPRSTKVNPEKVKVNPDKAKAEK</sequence>
<evidence type="ECO:0000313" key="2">
    <source>
        <dbReference type="EMBL" id="GEU46220.1"/>
    </source>
</evidence>
<feature type="compositionally biased region" description="Basic and acidic residues" evidence="1">
    <location>
        <begin position="558"/>
        <end position="573"/>
    </location>
</feature>